<evidence type="ECO:0000313" key="3">
    <source>
        <dbReference type="Proteomes" id="UP000244722"/>
    </source>
</evidence>
<organism evidence="2 3">
    <name type="scientific">Tuber borchii</name>
    <name type="common">White truffle</name>
    <dbReference type="NCBI Taxonomy" id="42251"/>
    <lineage>
        <taxon>Eukaryota</taxon>
        <taxon>Fungi</taxon>
        <taxon>Dikarya</taxon>
        <taxon>Ascomycota</taxon>
        <taxon>Pezizomycotina</taxon>
        <taxon>Pezizomycetes</taxon>
        <taxon>Pezizales</taxon>
        <taxon>Tuberaceae</taxon>
        <taxon>Tuber</taxon>
    </lineage>
</organism>
<evidence type="ECO:0000256" key="1">
    <source>
        <dbReference type="SAM" id="Phobius"/>
    </source>
</evidence>
<dbReference type="AlphaFoldDB" id="A0A2T6ZYS3"/>
<keyword evidence="3" id="KW-1185">Reference proteome</keyword>
<dbReference type="Proteomes" id="UP000244722">
    <property type="component" value="Unassembled WGS sequence"/>
</dbReference>
<evidence type="ECO:0000313" key="2">
    <source>
        <dbReference type="EMBL" id="PUU80642.1"/>
    </source>
</evidence>
<gene>
    <name evidence="2" type="ORF">B9Z19DRAFT_1078919</name>
</gene>
<proteinExistence type="predicted"/>
<keyword evidence="1" id="KW-0472">Membrane</keyword>
<accession>A0A2T6ZYS3</accession>
<comment type="caution">
    <text evidence="2">The sequence shown here is derived from an EMBL/GenBank/DDBJ whole genome shotgun (WGS) entry which is preliminary data.</text>
</comment>
<protein>
    <submittedName>
        <fullName evidence="2">Uncharacterized protein</fullName>
    </submittedName>
</protein>
<dbReference type="EMBL" id="NESQ01000060">
    <property type="protein sequence ID" value="PUU80642.1"/>
    <property type="molecule type" value="Genomic_DNA"/>
</dbReference>
<reference evidence="2 3" key="1">
    <citation type="submission" date="2017-04" db="EMBL/GenBank/DDBJ databases">
        <title>Draft genome sequence of Tuber borchii Vittad., a whitish edible truffle.</title>
        <authorList>
            <consortium name="DOE Joint Genome Institute"/>
            <person name="Murat C."/>
            <person name="Kuo A."/>
            <person name="Barry K.W."/>
            <person name="Clum A."/>
            <person name="Dockter R.B."/>
            <person name="Fauchery L."/>
            <person name="Iotti M."/>
            <person name="Kohler A."/>
            <person name="Labutti K."/>
            <person name="Lindquist E.A."/>
            <person name="Lipzen A."/>
            <person name="Ohm R.A."/>
            <person name="Wang M."/>
            <person name="Grigoriev I.V."/>
            <person name="Zambonelli A."/>
            <person name="Martin F.M."/>
        </authorList>
    </citation>
    <scope>NUCLEOTIDE SEQUENCE [LARGE SCALE GENOMIC DNA]</scope>
    <source>
        <strain evidence="2 3">Tbo3840</strain>
    </source>
</reference>
<sequence length="128" mass="14403">MLQVRCLFSFFFARPPFAVARAPVLSASLFSRPYDVGIPAILANFDKLLLPLLLPLLFFFLFLLSLRFFVATSCFTSSSLLLLSFEFSLFIIIMVDRVGPLRGLFPNYGLALSPFFRSPSFLPCHALP</sequence>
<feature type="transmembrane region" description="Helical" evidence="1">
    <location>
        <begin position="77"/>
        <end position="95"/>
    </location>
</feature>
<name>A0A2T6ZYS3_TUBBO</name>
<feature type="transmembrane region" description="Helical" evidence="1">
    <location>
        <begin position="48"/>
        <end position="70"/>
    </location>
</feature>
<keyword evidence="1" id="KW-0812">Transmembrane</keyword>
<keyword evidence="1" id="KW-1133">Transmembrane helix</keyword>